<dbReference type="InterPro" id="IPR018011">
    <property type="entry name" value="Carb_sulfotrans_8-10"/>
</dbReference>
<dbReference type="AlphaFoldDB" id="R7V171"/>
<evidence type="ECO:0000256" key="4">
    <source>
        <dbReference type="ARBA" id="ARBA00022692"/>
    </source>
</evidence>
<dbReference type="GO" id="GO:0016051">
    <property type="term" value="P:carbohydrate biosynthetic process"/>
    <property type="evidence" value="ECO:0007669"/>
    <property type="project" value="InterPro"/>
</dbReference>
<name>R7V171_CAPTE</name>
<reference evidence="10 12" key="2">
    <citation type="journal article" date="2013" name="Nature">
        <title>Insights into bilaterian evolution from three spiralian genomes.</title>
        <authorList>
            <person name="Simakov O."/>
            <person name="Marletaz F."/>
            <person name="Cho S.J."/>
            <person name="Edsinger-Gonzales E."/>
            <person name="Havlak P."/>
            <person name="Hellsten U."/>
            <person name="Kuo D.H."/>
            <person name="Larsson T."/>
            <person name="Lv J."/>
            <person name="Arendt D."/>
            <person name="Savage R."/>
            <person name="Osoegawa K."/>
            <person name="de Jong P."/>
            <person name="Grimwood J."/>
            <person name="Chapman J.A."/>
            <person name="Shapiro H."/>
            <person name="Aerts A."/>
            <person name="Otillar R.P."/>
            <person name="Terry A.Y."/>
            <person name="Boore J.L."/>
            <person name="Grigoriev I.V."/>
            <person name="Lindberg D.R."/>
            <person name="Seaver E.C."/>
            <person name="Weisblat D.A."/>
            <person name="Putnam N.H."/>
            <person name="Rokhsar D.S."/>
        </authorList>
    </citation>
    <scope>NUCLEOTIDE SEQUENCE</scope>
    <source>
        <strain evidence="10 12">I ESC-2004</strain>
    </source>
</reference>
<dbReference type="GO" id="GO:0008146">
    <property type="term" value="F:sulfotransferase activity"/>
    <property type="evidence" value="ECO:0007669"/>
    <property type="project" value="InterPro"/>
</dbReference>
<dbReference type="EnsemblMetazoa" id="CapteT115681">
    <property type="protein sequence ID" value="CapteP115681"/>
    <property type="gene ID" value="CapteG115681"/>
</dbReference>
<keyword evidence="5" id="KW-1133">Transmembrane helix</keyword>
<evidence type="ECO:0000256" key="7">
    <source>
        <dbReference type="ARBA" id="ARBA00023136"/>
    </source>
</evidence>
<comment type="similarity">
    <text evidence="2 9">Belongs to the sulfotransferase 2 family.</text>
</comment>
<dbReference type="HOGENOM" id="CLU_043398_1_2_1"/>
<keyword evidence="7" id="KW-0472">Membrane</keyword>
<evidence type="ECO:0000256" key="8">
    <source>
        <dbReference type="ARBA" id="ARBA00023180"/>
    </source>
</evidence>
<dbReference type="Proteomes" id="UP000014760">
    <property type="component" value="Unassembled WGS sequence"/>
</dbReference>
<keyword evidence="8 9" id="KW-0325">Glycoprotein</keyword>
<evidence type="ECO:0000256" key="5">
    <source>
        <dbReference type="ARBA" id="ARBA00022989"/>
    </source>
</evidence>
<evidence type="ECO:0000313" key="12">
    <source>
        <dbReference type="Proteomes" id="UP000014760"/>
    </source>
</evidence>
<dbReference type="InterPro" id="IPR027417">
    <property type="entry name" value="P-loop_NTPase"/>
</dbReference>
<keyword evidence="12" id="KW-1185">Reference proteome</keyword>
<reference evidence="11" key="3">
    <citation type="submission" date="2015-06" db="UniProtKB">
        <authorList>
            <consortium name="EnsemblMetazoa"/>
        </authorList>
    </citation>
    <scope>IDENTIFICATION</scope>
</reference>
<dbReference type="SUPFAM" id="SSF52540">
    <property type="entry name" value="P-loop containing nucleoside triphosphate hydrolases"/>
    <property type="match status" value="1"/>
</dbReference>
<evidence type="ECO:0000256" key="6">
    <source>
        <dbReference type="ARBA" id="ARBA00023034"/>
    </source>
</evidence>
<evidence type="ECO:0000256" key="2">
    <source>
        <dbReference type="ARBA" id="ARBA00006339"/>
    </source>
</evidence>
<evidence type="ECO:0000256" key="9">
    <source>
        <dbReference type="RuleBase" id="RU364020"/>
    </source>
</evidence>
<keyword evidence="9" id="KW-0119">Carbohydrate metabolism</keyword>
<dbReference type="GO" id="GO:0000139">
    <property type="term" value="C:Golgi membrane"/>
    <property type="evidence" value="ECO:0007669"/>
    <property type="project" value="UniProtKB-SubCell"/>
</dbReference>
<dbReference type="EMBL" id="KB298217">
    <property type="protein sequence ID" value="ELU09446.1"/>
    <property type="molecule type" value="Genomic_DNA"/>
</dbReference>
<accession>R7V171</accession>
<dbReference type="Pfam" id="PF03567">
    <property type="entry name" value="Sulfotransfer_2"/>
    <property type="match status" value="1"/>
</dbReference>
<dbReference type="STRING" id="283909.R7V171"/>
<dbReference type="PANTHER" id="PTHR12137:SF54">
    <property type="entry name" value="CARBOHYDRATE SULFOTRANSFERASE"/>
    <property type="match status" value="1"/>
</dbReference>
<sequence length="237" mass="28230">NIVVDTHHGIVYCAIPKAACSSWRTILAHLSNRTSSFASMLNIPVHNRSFMRSIGIVELNTFTMQQRAHIIDTFPKFLVVRNPFERLVSAFREKLEKHNRHTKVFHAKYDRRIIRRHRKNSSRSRDVKFEEFVTWLIQGGWKTDEHWTTYQRLCLPCQVRYTYIINYDTFDEDTTQVLKTLFNESSDIFPRRNSMQLNSKIVLNEYRSRLTQQQIDKLQATFADDFEMFDYAKILVD</sequence>
<evidence type="ECO:0000256" key="3">
    <source>
        <dbReference type="ARBA" id="ARBA00022679"/>
    </source>
</evidence>
<dbReference type="EC" id="2.8.2.-" evidence="9"/>
<feature type="non-terminal residue" evidence="10">
    <location>
        <position position="1"/>
    </location>
</feature>
<keyword evidence="6 9" id="KW-0333">Golgi apparatus</keyword>
<keyword evidence="3 9" id="KW-0808">Transferase</keyword>
<proteinExistence type="inferred from homology"/>
<dbReference type="OMA" id="TEHNVSW"/>
<keyword evidence="9" id="KW-0735">Signal-anchor</keyword>
<dbReference type="PANTHER" id="PTHR12137">
    <property type="entry name" value="CARBOHYDRATE SULFOTRANSFERASE"/>
    <property type="match status" value="1"/>
</dbReference>
<evidence type="ECO:0000256" key="1">
    <source>
        <dbReference type="ARBA" id="ARBA00004323"/>
    </source>
</evidence>
<evidence type="ECO:0000313" key="10">
    <source>
        <dbReference type="EMBL" id="ELU09446.1"/>
    </source>
</evidence>
<keyword evidence="4" id="KW-0812">Transmembrane</keyword>
<evidence type="ECO:0000313" key="11">
    <source>
        <dbReference type="EnsemblMetazoa" id="CapteP115681"/>
    </source>
</evidence>
<reference evidence="12" key="1">
    <citation type="submission" date="2012-12" db="EMBL/GenBank/DDBJ databases">
        <authorList>
            <person name="Hellsten U."/>
            <person name="Grimwood J."/>
            <person name="Chapman J.A."/>
            <person name="Shapiro H."/>
            <person name="Aerts A."/>
            <person name="Otillar R.P."/>
            <person name="Terry A.Y."/>
            <person name="Boore J.L."/>
            <person name="Simakov O."/>
            <person name="Marletaz F."/>
            <person name="Cho S.-J."/>
            <person name="Edsinger-Gonzales E."/>
            <person name="Havlak P."/>
            <person name="Kuo D.-H."/>
            <person name="Larsson T."/>
            <person name="Lv J."/>
            <person name="Arendt D."/>
            <person name="Savage R."/>
            <person name="Osoegawa K."/>
            <person name="de Jong P."/>
            <person name="Lindberg D.R."/>
            <person name="Seaver E.C."/>
            <person name="Weisblat D.A."/>
            <person name="Putnam N.H."/>
            <person name="Grigoriev I.V."/>
            <person name="Rokhsar D.S."/>
        </authorList>
    </citation>
    <scope>NUCLEOTIDE SEQUENCE</scope>
    <source>
        <strain evidence="12">I ESC-2004</strain>
    </source>
</reference>
<dbReference type="InterPro" id="IPR005331">
    <property type="entry name" value="Sulfotransferase"/>
</dbReference>
<dbReference type="EMBL" id="AMQN01000974">
    <property type="status" value="NOT_ANNOTATED_CDS"/>
    <property type="molecule type" value="Genomic_DNA"/>
</dbReference>
<gene>
    <name evidence="10" type="ORF">CAPTEDRAFT_115681</name>
</gene>
<dbReference type="OrthoDB" id="2019940at2759"/>
<comment type="subcellular location">
    <subcellularLocation>
        <location evidence="1 9">Golgi apparatus membrane</location>
        <topology evidence="1 9">Single-pass type II membrane protein</topology>
    </subcellularLocation>
</comment>
<protein>
    <recommendedName>
        <fullName evidence="9">Carbohydrate sulfotransferase</fullName>
        <ecNumber evidence="9">2.8.2.-</ecNumber>
    </recommendedName>
</protein>
<organism evidence="10">
    <name type="scientific">Capitella teleta</name>
    <name type="common">Polychaete worm</name>
    <dbReference type="NCBI Taxonomy" id="283909"/>
    <lineage>
        <taxon>Eukaryota</taxon>
        <taxon>Metazoa</taxon>
        <taxon>Spiralia</taxon>
        <taxon>Lophotrochozoa</taxon>
        <taxon>Annelida</taxon>
        <taxon>Polychaeta</taxon>
        <taxon>Sedentaria</taxon>
        <taxon>Scolecida</taxon>
        <taxon>Capitellidae</taxon>
        <taxon>Capitella</taxon>
    </lineage>
</organism>